<keyword evidence="2" id="KW-0722">Serine protease inhibitor</keyword>
<dbReference type="EMBL" id="ANIY01000049">
    <property type="protein sequence ID" value="ETP55196.1"/>
    <property type="molecule type" value="Genomic_DNA"/>
</dbReference>
<name>W3A7Q9_PHYNI</name>
<dbReference type="SUPFAM" id="SSF100895">
    <property type="entry name" value="Kazal-type serine protease inhibitors"/>
    <property type="match status" value="2"/>
</dbReference>
<dbReference type="InterPro" id="IPR036058">
    <property type="entry name" value="Kazal_dom_sf"/>
</dbReference>
<dbReference type="AlphaFoldDB" id="W3A7Q9"/>
<dbReference type="GO" id="GO:0005576">
    <property type="term" value="C:extracellular region"/>
    <property type="evidence" value="ECO:0007669"/>
    <property type="project" value="TreeGrafter"/>
</dbReference>
<evidence type="ECO:0000256" key="2">
    <source>
        <dbReference type="ARBA" id="ARBA00022900"/>
    </source>
</evidence>
<dbReference type="SMART" id="SM00280">
    <property type="entry name" value="KAZAL"/>
    <property type="match status" value="2"/>
</dbReference>
<feature type="non-terminal residue" evidence="6">
    <location>
        <position position="1"/>
    </location>
</feature>
<proteinExistence type="predicted"/>
<protein>
    <recommendedName>
        <fullName evidence="5">Kazal-like domain-containing protein</fullName>
    </recommendedName>
</protein>
<dbReference type="InterPro" id="IPR002350">
    <property type="entry name" value="Kazal_dom"/>
</dbReference>
<accession>W3A7Q9</accession>
<comment type="caution">
    <text evidence="6">The sequence shown here is derived from an EMBL/GenBank/DDBJ whole genome shotgun (WGS) entry which is preliminary data.</text>
</comment>
<evidence type="ECO:0000259" key="5">
    <source>
        <dbReference type="PROSITE" id="PS51465"/>
    </source>
</evidence>
<dbReference type="PANTHER" id="PTHR10913">
    <property type="entry name" value="FOLLISTATIN-RELATED"/>
    <property type="match status" value="1"/>
</dbReference>
<dbReference type="InterPro" id="IPR050653">
    <property type="entry name" value="Prot_Inhib_GrowthFact_Antg"/>
</dbReference>
<keyword evidence="3" id="KW-1015">Disulfide bond</keyword>
<dbReference type="Proteomes" id="UP000018948">
    <property type="component" value="Unassembled WGS sequence"/>
</dbReference>
<dbReference type="CDD" id="cd00104">
    <property type="entry name" value="KAZAL_FS"/>
    <property type="match status" value="2"/>
</dbReference>
<organism evidence="6 7">
    <name type="scientific">Phytophthora nicotianae P10297</name>
    <dbReference type="NCBI Taxonomy" id="1317064"/>
    <lineage>
        <taxon>Eukaryota</taxon>
        <taxon>Sar</taxon>
        <taxon>Stramenopiles</taxon>
        <taxon>Oomycota</taxon>
        <taxon>Peronosporomycetes</taxon>
        <taxon>Peronosporales</taxon>
        <taxon>Peronosporaceae</taxon>
        <taxon>Phytophthora</taxon>
    </lineage>
</organism>
<feature type="signal peptide" evidence="4">
    <location>
        <begin position="1"/>
        <end position="31"/>
    </location>
</feature>
<gene>
    <name evidence="6" type="ORF">F442_00235</name>
</gene>
<evidence type="ECO:0000313" key="7">
    <source>
        <dbReference type="Proteomes" id="UP000018948"/>
    </source>
</evidence>
<sequence length="142" mass="15116">QRTFHSLLFPSSVSMKFSLSLTLMAIVPISAATAGSDCSYKCPNDVDIPTCGSDGHTYPSFCKLNLTACETNTNITMVHDGPCGTISETSPPGTYDCPDLCPEIYNPVTDENGVEYANKCFMNIAKCEGSTDTGAPIDISEP</sequence>
<dbReference type="Pfam" id="PF07648">
    <property type="entry name" value="Kazal_2"/>
    <property type="match status" value="1"/>
</dbReference>
<dbReference type="PANTHER" id="PTHR10913:SF45">
    <property type="entry name" value="FOLLISTATIN, ISOFORM A-RELATED"/>
    <property type="match status" value="1"/>
</dbReference>
<feature type="chain" id="PRO_5004831223" description="Kazal-like domain-containing protein" evidence="4">
    <location>
        <begin position="32"/>
        <end position="142"/>
    </location>
</feature>
<evidence type="ECO:0000256" key="1">
    <source>
        <dbReference type="ARBA" id="ARBA00022690"/>
    </source>
</evidence>
<dbReference type="PROSITE" id="PS51465">
    <property type="entry name" value="KAZAL_2"/>
    <property type="match status" value="2"/>
</dbReference>
<reference evidence="6 7" key="1">
    <citation type="submission" date="2013-11" db="EMBL/GenBank/DDBJ databases">
        <title>The Genome Sequence of Phytophthora parasitica P10297.</title>
        <authorList>
            <consortium name="The Broad Institute Genomics Platform"/>
            <person name="Russ C."/>
            <person name="Tyler B."/>
            <person name="Panabieres F."/>
            <person name="Shan W."/>
            <person name="Tripathy S."/>
            <person name="Grunwald N."/>
            <person name="Machado M."/>
            <person name="Johnson C.S."/>
            <person name="Walker B."/>
            <person name="Young S.K."/>
            <person name="Zeng Q."/>
            <person name="Gargeya S."/>
            <person name="Fitzgerald M."/>
            <person name="Haas B."/>
            <person name="Abouelleil A."/>
            <person name="Allen A.W."/>
            <person name="Alvarado L."/>
            <person name="Arachchi H.M."/>
            <person name="Berlin A.M."/>
            <person name="Chapman S.B."/>
            <person name="Gainer-Dewar J."/>
            <person name="Goldberg J."/>
            <person name="Griggs A."/>
            <person name="Gujja S."/>
            <person name="Hansen M."/>
            <person name="Howarth C."/>
            <person name="Imamovic A."/>
            <person name="Ireland A."/>
            <person name="Larimer J."/>
            <person name="McCowan C."/>
            <person name="Murphy C."/>
            <person name="Pearson M."/>
            <person name="Poon T.W."/>
            <person name="Priest M."/>
            <person name="Roberts A."/>
            <person name="Saif S."/>
            <person name="Shea T."/>
            <person name="Sisk P."/>
            <person name="Sykes S."/>
            <person name="Wortman J."/>
            <person name="Nusbaum C."/>
            <person name="Birren B."/>
        </authorList>
    </citation>
    <scope>NUCLEOTIDE SEQUENCE [LARGE SCALE GENOMIC DNA]</scope>
    <source>
        <strain evidence="6 7">P10297</strain>
    </source>
</reference>
<evidence type="ECO:0000256" key="4">
    <source>
        <dbReference type="SAM" id="SignalP"/>
    </source>
</evidence>
<feature type="domain" description="Kazal-like" evidence="5">
    <location>
        <begin position="91"/>
        <end position="142"/>
    </location>
</feature>
<keyword evidence="4" id="KW-0732">Signal</keyword>
<dbReference type="Gene3D" id="3.30.60.30">
    <property type="match status" value="2"/>
</dbReference>
<dbReference type="OrthoDB" id="126772at2759"/>
<evidence type="ECO:0000256" key="3">
    <source>
        <dbReference type="ARBA" id="ARBA00023157"/>
    </source>
</evidence>
<keyword evidence="1" id="KW-0646">Protease inhibitor</keyword>
<dbReference type="Pfam" id="PF00050">
    <property type="entry name" value="Kazal_1"/>
    <property type="match status" value="1"/>
</dbReference>
<evidence type="ECO:0000313" key="6">
    <source>
        <dbReference type="EMBL" id="ETP55196.1"/>
    </source>
</evidence>
<dbReference type="GO" id="GO:0030154">
    <property type="term" value="P:cell differentiation"/>
    <property type="evidence" value="ECO:0007669"/>
    <property type="project" value="TreeGrafter"/>
</dbReference>
<feature type="domain" description="Kazal-like" evidence="5">
    <location>
        <begin position="32"/>
        <end position="85"/>
    </location>
</feature>